<dbReference type="EMBL" id="CM017324">
    <property type="protein sequence ID" value="KAE8037310.1"/>
    <property type="molecule type" value="Genomic_DNA"/>
</dbReference>
<comment type="subcellular location">
    <subcellularLocation>
        <location evidence="1">Membrane</location>
        <topology evidence="1">Multi-pass membrane protein</topology>
    </subcellularLocation>
</comment>
<keyword evidence="4 5" id="KW-0472">Membrane</keyword>
<evidence type="ECO:0000256" key="4">
    <source>
        <dbReference type="ARBA" id="ARBA00023136"/>
    </source>
</evidence>
<feature type="transmembrane region" description="Helical" evidence="5">
    <location>
        <begin position="399"/>
        <end position="418"/>
    </location>
</feature>
<dbReference type="SUPFAM" id="SSF103473">
    <property type="entry name" value="MFS general substrate transporter"/>
    <property type="match status" value="2"/>
</dbReference>
<organism evidence="8 9">
    <name type="scientific">Carpinus fangiana</name>
    <dbReference type="NCBI Taxonomy" id="176857"/>
    <lineage>
        <taxon>Eukaryota</taxon>
        <taxon>Viridiplantae</taxon>
        <taxon>Streptophyta</taxon>
        <taxon>Embryophyta</taxon>
        <taxon>Tracheophyta</taxon>
        <taxon>Spermatophyta</taxon>
        <taxon>Magnoliopsida</taxon>
        <taxon>eudicotyledons</taxon>
        <taxon>Gunneridae</taxon>
        <taxon>Pentapetalae</taxon>
        <taxon>rosids</taxon>
        <taxon>fabids</taxon>
        <taxon>Fagales</taxon>
        <taxon>Betulaceae</taxon>
        <taxon>Carpinus</taxon>
    </lineage>
</organism>
<feature type="transmembrane region" description="Helical" evidence="5">
    <location>
        <begin position="246"/>
        <end position="266"/>
    </location>
</feature>
<feature type="transmembrane region" description="Helical" evidence="5">
    <location>
        <begin position="219"/>
        <end position="240"/>
    </location>
</feature>
<feature type="transmembrane region" description="Helical" evidence="5">
    <location>
        <begin position="513"/>
        <end position="533"/>
    </location>
</feature>
<dbReference type="AlphaFoldDB" id="A0A660KNL4"/>
<feature type="transmembrane region" description="Helical" evidence="5">
    <location>
        <begin position="178"/>
        <end position="198"/>
    </location>
</feature>
<gene>
    <name evidence="8" type="ORF">FH972_009910</name>
</gene>
<dbReference type="GO" id="GO:0016020">
    <property type="term" value="C:membrane"/>
    <property type="evidence" value="ECO:0007669"/>
    <property type="project" value="UniProtKB-SubCell"/>
</dbReference>
<evidence type="ECO:0000313" key="8">
    <source>
        <dbReference type="EMBL" id="KAE8037310.1"/>
    </source>
</evidence>
<dbReference type="Pfam" id="PF06813">
    <property type="entry name" value="Nodulin-like"/>
    <property type="match status" value="1"/>
</dbReference>
<keyword evidence="9" id="KW-1185">Reference proteome</keyword>
<sequence length="570" mass="63061">MAQTKNECCSFAVHLASGRWTSVFASFLLMAGAGATYLFTVYSNDIKRNLEYNQSTLNTLSSWKDIGTSAGILSGLVAEVTPTWFLLAIGSVTNFLGYFMIWLAVTRRIRKPELWHMCAYMFIGANSQNFANTGSLVTCVKNFQESRSIMLGLLKGYVGLSGSILTQIYLAIYGDGDSTSLILLTAWLPALISVVVMYTIREKEVKIRQPNEVKVFYQFLYLSAALAVFLMTITLVQQHVAFSQTAYIGSAVAACILLFLPAVVAFRQEMKAPPTTIIVEKPHAIEQEQNSFIKEAEEETTKTSLLVHILNKPKRGEDYGILQALLSIDMLIIFLATLVGLGSGLTVVDNMSQIGEALGYEPKTTKTFISLISIWNYAGRVFSGFLSETLLMKYKVPRPLMLSAVLFLACIGQLLIAFPFQNSIFLASLVIGFTLGAELPLVLSIISEIFGLKHYSTLFNCGSMASPIGSYLLNKELTGRLYDMETIKLHGIKALGKPLACKGKQCYGLSFKIMAIATFTGALISLILVARTLEFYKIDIQRRYRGQTYTKFNEEEKETEMASSSDNEAK</sequence>
<dbReference type="InterPro" id="IPR056555">
    <property type="entry name" value="NFD4_C"/>
</dbReference>
<dbReference type="Pfam" id="PF23262">
    <property type="entry name" value="NFD4_C"/>
    <property type="match status" value="1"/>
</dbReference>
<feature type="transmembrane region" description="Helical" evidence="5">
    <location>
        <begin position="84"/>
        <end position="105"/>
    </location>
</feature>
<accession>A0A660KNL4</accession>
<evidence type="ECO:0000256" key="1">
    <source>
        <dbReference type="ARBA" id="ARBA00004141"/>
    </source>
</evidence>
<feature type="transmembrane region" description="Helical" evidence="5">
    <location>
        <begin position="324"/>
        <end position="348"/>
    </location>
</feature>
<evidence type="ECO:0000256" key="2">
    <source>
        <dbReference type="ARBA" id="ARBA00022692"/>
    </source>
</evidence>
<evidence type="ECO:0000313" key="9">
    <source>
        <dbReference type="Proteomes" id="UP000327013"/>
    </source>
</evidence>
<evidence type="ECO:0000256" key="3">
    <source>
        <dbReference type="ARBA" id="ARBA00022989"/>
    </source>
</evidence>
<dbReference type="Gene3D" id="1.20.1250.20">
    <property type="entry name" value="MFS general substrate transporter like domains"/>
    <property type="match status" value="1"/>
</dbReference>
<feature type="transmembrane region" description="Helical" evidence="5">
    <location>
        <begin position="20"/>
        <end position="42"/>
    </location>
</feature>
<feature type="transmembrane region" description="Helical" evidence="5">
    <location>
        <begin position="151"/>
        <end position="172"/>
    </location>
</feature>
<evidence type="ECO:0000259" key="6">
    <source>
        <dbReference type="Pfam" id="PF06813"/>
    </source>
</evidence>
<dbReference type="OrthoDB" id="410267at2759"/>
<dbReference type="PANTHER" id="PTHR21576">
    <property type="entry name" value="UNCHARACTERIZED NODULIN-LIKE PROTEIN"/>
    <property type="match status" value="1"/>
</dbReference>
<dbReference type="InterPro" id="IPR036259">
    <property type="entry name" value="MFS_trans_sf"/>
</dbReference>
<dbReference type="PANTHER" id="PTHR21576:SF29">
    <property type="entry name" value="NODULIN-LIKE DOMAIN-CONTAINING PROTEIN"/>
    <property type="match status" value="1"/>
</dbReference>
<dbReference type="InterPro" id="IPR010658">
    <property type="entry name" value="Nodulin-like"/>
</dbReference>
<evidence type="ECO:0000259" key="7">
    <source>
        <dbReference type="Pfam" id="PF23262"/>
    </source>
</evidence>
<feature type="domain" description="Nodulin-like" evidence="6">
    <location>
        <begin position="19"/>
        <end position="265"/>
    </location>
</feature>
<proteinExistence type="predicted"/>
<keyword evidence="2 5" id="KW-0812">Transmembrane</keyword>
<feature type="transmembrane region" description="Helical" evidence="5">
    <location>
        <begin position="424"/>
        <end position="443"/>
    </location>
</feature>
<keyword evidence="3 5" id="KW-1133">Transmembrane helix</keyword>
<dbReference type="CDD" id="cd17354">
    <property type="entry name" value="MFS_Mch1p_like"/>
    <property type="match status" value="1"/>
</dbReference>
<feature type="domain" description="NFD4 C-terminal" evidence="7">
    <location>
        <begin position="318"/>
        <end position="537"/>
    </location>
</feature>
<dbReference type="Proteomes" id="UP000327013">
    <property type="component" value="Chromosome 4"/>
</dbReference>
<name>A0A660KNL4_9ROSI</name>
<evidence type="ECO:0000256" key="5">
    <source>
        <dbReference type="SAM" id="Phobius"/>
    </source>
</evidence>
<protein>
    <submittedName>
        <fullName evidence="8">Uncharacterized protein</fullName>
    </submittedName>
</protein>
<reference evidence="8 9" key="1">
    <citation type="submission" date="2019-06" db="EMBL/GenBank/DDBJ databases">
        <title>A chromosomal-level reference genome of Carpinus fangiana (Coryloideae, Betulaceae).</title>
        <authorList>
            <person name="Yang X."/>
            <person name="Wang Z."/>
            <person name="Zhang L."/>
            <person name="Hao G."/>
            <person name="Liu J."/>
            <person name="Yang Y."/>
        </authorList>
    </citation>
    <scope>NUCLEOTIDE SEQUENCE [LARGE SCALE GENOMIC DNA]</scope>
    <source>
        <strain evidence="8">Cfa_2016G</strain>
        <tissue evidence="8">Leaf</tissue>
    </source>
</reference>